<dbReference type="InterPro" id="IPR001245">
    <property type="entry name" value="Ser-Thr/Tyr_kinase_cat_dom"/>
</dbReference>
<evidence type="ECO:0000313" key="3">
    <source>
        <dbReference type="Proteomes" id="UP000053989"/>
    </source>
</evidence>
<dbReference type="InterPro" id="IPR000719">
    <property type="entry name" value="Prot_kinase_dom"/>
</dbReference>
<dbReference type="InParanoid" id="A0A0C3DWL5"/>
<dbReference type="Gene3D" id="1.10.510.10">
    <property type="entry name" value="Transferase(Phosphotransferase) domain 1"/>
    <property type="match status" value="1"/>
</dbReference>
<accession>A0A0C3DWL5</accession>
<dbReference type="GO" id="GO:0005524">
    <property type="term" value="F:ATP binding"/>
    <property type="evidence" value="ECO:0007669"/>
    <property type="project" value="InterPro"/>
</dbReference>
<reference evidence="3" key="2">
    <citation type="submission" date="2015-01" db="EMBL/GenBank/DDBJ databases">
        <title>Evolutionary Origins and Diversification of the Mycorrhizal Mutualists.</title>
        <authorList>
            <consortium name="DOE Joint Genome Institute"/>
            <consortium name="Mycorrhizal Genomics Consortium"/>
            <person name="Kohler A."/>
            <person name="Kuo A."/>
            <person name="Nagy L.G."/>
            <person name="Floudas D."/>
            <person name="Copeland A."/>
            <person name="Barry K.W."/>
            <person name="Cichocki N."/>
            <person name="Veneault-Fourrey C."/>
            <person name="LaButti K."/>
            <person name="Lindquist E.A."/>
            <person name="Lipzen A."/>
            <person name="Lundell T."/>
            <person name="Morin E."/>
            <person name="Murat C."/>
            <person name="Riley R."/>
            <person name="Ohm R."/>
            <person name="Sun H."/>
            <person name="Tunlid A."/>
            <person name="Henrissat B."/>
            <person name="Grigoriev I.V."/>
            <person name="Hibbett D.S."/>
            <person name="Martin F."/>
        </authorList>
    </citation>
    <scope>NUCLEOTIDE SEQUENCE [LARGE SCALE GENOMIC DNA]</scope>
    <source>
        <strain evidence="3">Foug A</strain>
    </source>
</reference>
<name>A0A0C3DWL5_9AGAM</name>
<dbReference type="PANTHER" id="PTHR44329:SF214">
    <property type="entry name" value="PROTEIN KINASE DOMAIN-CONTAINING PROTEIN"/>
    <property type="match status" value="1"/>
</dbReference>
<dbReference type="PROSITE" id="PS50011">
    <property type="entry name" value="PROTEIN_KINASE_DOM"/>
    <property type="match status" value="1"/>
</dbReference>
<dbReference type="InterPro" id="IPR051681">
    <property type="entry name" value="Ser/Thr_Kinases-Pseudokinases"/>
</dbReference>
<reference evidence="2 3" key="1">
    <citation type="submission" date="2014-04" db="EMBL/GenBank/DDBJ databases">
        <authorList>
            <consortium name="DOE Joint Genome Institute"/>
            <person name="Kuo A."/>
            <person name="Kohler A."/>
            <person name="Nagy L.G."/>
            <person name="Floudas D."/>
            <person name="Copeland A."/>
            <person name="Barry K.W."/>
            <person name="Cichocki N."/>
            <person name="Veneault-Fourrey C."/>
            <person name="LaButti K."/>
            <person name="Lindquist E.A."/>
            <person name="Lipzen A."/>
            <person name="Lundell T."/>
            <person name="Morin E."/>
            <person name="Murat C."/>
            <person name="Sun H."/>
            <person name="Tunlid A."/>
            <person name="Henrissat B."/>
            <person name="Grigoriev I.V."/>
            <person name="Hibbett D.S."/>
            <person name="Martin F."/>
            <person name="Nordberg H.P."/>
            <person name="Cantor M.N."/>
            <person name="Hua S.X."/>
        </authorList>
    </citation>
    <scope>NUCLEOTIDE SEQUENCE [LARGE SCALE GENOMIC DNA]</scope>
    <source>
        <strain evidence="2 3">Foug A</strain>
    </source>
</reference>
<feature type="domain" description="Protein kinase" evidence="1">
    <location>
        <begin position="22"/>
        <end position="275"/>
    </location>
</feature>
<dbReference type="PANTHER" id="PTHR44329">
    <property type="entry name" value="SERINE/THREONINE-PROTEIN KINASE TNNI3K-RELATED"/>
    <property type="match status" value="1"/>
</dbReference>
<dbReference type="AlphaFoldDB" id="A0A0C3DWL5"/>
<dbReference type="PROSITE" id="PS00109">
    <property type="entry name" value="PROTEIN_KINASE_TYR"/>
    <property type="match status" value="1"/>
</dbReference>
<organism evidence="2 3">
    <name type="scientific">Scleroderma citrinum Foug A</name>
    <dbReference type="NCBI Taxonomy" id="1036808"/>
    <lineage>
        <taxon>Eukaryota</taxon>
        <taxon>Fungi</taxon>
        <taxon>Dikarya</taxon>
        <taxon>Basidiomycota</taxon>
        <taxon>Agaricomycotina</taxon>
        <taxon>Agaricomycetes</taxon>
        <taxon>Agaricomycetidae</taxon>
        <taxon>Boletales</taxon>
        <taxon>Sclerodermatineae</taxon>
        <taxon>Sclerodermataceae</taxon>
        <taxon>Scleroderma</taxon>
    </lineage>
</organism>
<dbReference type="EMBL" id="KN822063">
    <property type="protein sequence ID" value="KIM60306.1"/>
    <property type="molecule type" value="Genomic_DNA"/>
</dbReference>
<protein>
    <recommendedName>
        <fullName evidence="1">Protein kinase domain-containing protein</fullName>
    </recommendedName>
</protein>
<keyword evidence="3" id="KW-1185">Reference proteome</keyword>
<proteinExistence type="predicted"/>
<dbReference type="STRING" id="1036808.A0A0C3DWL5"/>
<dbReference type="SUPFAM" id="SSF56112">
    <property type="entry name" value="Protein kinase-like (PK-like)"/>
    <property type="match status" value="1"/>
</dbReference>
<dbReference type="InterPro" id="IPR011009">
    <property type="entry name" value="Kinase-like_dom_sf"/>
</dbReference>
<dbReference type="InterPro" id="IPR008266">
    <property type="entry name" value="Tyr_kinase_AS"/>
</dbReference>
<evidence type="ECO:0000259" key="1">
    <source>
        <dbReference type="PROSITE" id="PS50011"/>
    </source>
</evidence>
<gene>
    <name evidence="2" type="ORF">SCLCIDRAFT_960014</name>
</gene>
<dbReference type="HOGENOM" id="CLU_000288_7_18_1"/>
<evidence type="ECO:0000313" key="2">
    <source>
        <dbReference type="EMBL" id="KIM60306.1"/>
    </source>
</evidence>
<sequence>MAFSLTQAAHDVPRLDGQVNLDKTIPLLVDGDFVIFQGSLNLMGKIVAIKRYRFFSRDYEGMEPILHRTTIWSLLHHENINSLLGVATFDGGLSIVTGLVVRGNASSYVQDPQVDPRPLLLGIARGLRYLHSHALGPIYHGDVRGSNVLVAGDGRALLTRFECSFTSDPSFDMTLASPIVGALRWMAPEGIDGGRATAERDVWAFAMTMLELFTRKVPFPHIRSRNGLIVRILSGKPDYPTGMSDMWQNLCTSCWELDPRLRPDMATIISRIEEM</sequence>
<dbReference type="GO" id="GO:0004674">
    <property type="term" value="F:protein serine/threonine kinase activity"/>
    <property type="evidence" value="ECO:0007669"/>
    <property type="project" value="TreeGrafter"/>
</dbReference>
<dbReference type="Proteomes" id="UP000053989">
    <property type="component" value="Unassembled WGS sequence"/>
</dbReference>
<dbReference type="OrthoDB" id="346907at2759"/>
<dbReference type="Pfam" id="PF07714">
    <property type="entry name" value="PK_Tyr_Ser-Thr"/>
    <property type="match status" value="1"/>
</dbReference>